<evidence type="ECO:0000313" key="5">
    <source>
        <dbReference type="Proteomes" id="UP000181969"/>
    </source>
</evidence>
<dbReference type="EMBL" id="FOTJ01000004">
    <property type="protein sequence ID" value="SFL30383.1"/>
    <property type="molecule type" value="Genomic_DNA"/>
</dbReference>
<evidence type="ECO:0000256" key="2">
    <source>
        <dbReference type="SAM" id="SignalP"/>
    </source>
</evidence>
<feature type="signal peptide" evidence="2">
    <location>
        <begin position="1"/>
        <end position="19"/>
    </location>
</feature>
<dbReference type="AlphaFoldDB" id="A0A1I4GLM6"/>
<evidence type="ECO:0000256" key="1">
    <source>
        <dbReference type="SAM" id="MobiDB-lite"/>
    </source>
</evidence>
<feature type="compositionally biased region" description="Low complexity" evidence="1">
    <location>
        <begin position="38"/>
        <end position="61"/>
    </location>
</feature>
<dbReference type="InterPro" id="IPR046254">
    <property type="entry name" value="DUF6287"/>
</dbReference>
<dbReference type="Pfam" id="PF19804">
    <property type="entry name" value="DUF6287"/>
    <property type="match status" value="1"/>
</dbReference>
<dbReference type="RefSeq" id="WP_074750978.1">
    <property type="nucleotide sequence ID" value="NZ_FOTJ01000004.1"/>
</dbReference>
<feature type="domain" description="DUF6287" evidence="3">
    <location>
        <begin position="90"/>
        <end position="122"/>
    </location>
</feature>
<evidence type="ECO:0000259" key="3">
    <source>
        <dbReference type="Pfam" id="PF19804"/>
    </source>
</evidence>
<evidence type="ECO:0000313" key="4">
    <source>
        <dbReference type="EMBL" id="SFL30383.1"/>
    </source>
</evidence>
<gene>
    <name evidence="4" type="ORF">SAMN05216438_104106</name>
</gene>
<protein>
    <recommendedName>
        <fullName evidence="3">DUF6287 domain-containing protein</fullName>
    </recommendedName>
</protein>
<keyword evidence="2" id="KW-0732">Signal</keyword>
<reference evidence="4 5" key="1">
    <citation type="submission" date="2016-10" db="EMBL/GenBank/DDBJ databases">
        <authorList>
            <person name="de Groot N.N."/>
        </authorList>
    </citation>
    <scope>NUCLEOTIDE SEQUENCE [LARGE SCALE GENOMIC DNA]</scope>
    <source>
        <strain evidence="4 5">M79</strain>
    </source>
</reference>
<feature type="compositionally biased region" description="Low complexity" evidence="1">
    <location>
        <begin position="71"/>
        <end position="85"/>
    </location>
</feature>
<feature type="region of interest" description="Disordered" evidence="1">
    <location>
        <begin position="21"/>
        <end position="85"/>
    </location>
</feature>
<sequence length="200" mass="21170">MKKLIMLSGVALMSLTLAACSSEKASKTKSSEEKTERTSQTSKTGSSVSTEQTKSVESETSSQEEVEPSSEPESSTEVTPDSSTEAQAVDLDEAAILNNDFTTLVGTWVAGNGNVLIINPDQSATLNDEAQAITVDSVSPGQKVLNIRMATGVARAGAAIEMLKIGEKNPYGDQSDTSKPRLLLVQGGSNSPAEEYFYRK</sequence>
<dbReference type="Proteomes" id="UP000181969">
    <property type="component" value="Unassembled WGS sequence"/>
</dbReference>
<name>A0A1I4GLM6_9LACT</name>
<accession>A0A1I4GLM6</accession>
<feature type="chain" id="PRO_5039076863" description="DUF6287 domain-containing protein" evidence="2">
    <location>
        <begin position="20"/>
        <end position="200"/>
    </location>
</feature>
<feature type="compositionally biased region" description="Basic and acidic residues" evidence="1">
    <location>
        <begin position="24"/>
        <end position="37"/>
    </location>
</feature>
<feature type="region of interest" description="Disordered" evidence="1">
    <location>
        <begin position="168"/>
        <end position="187"/>
    </location>
</feature>
<dbReference type="PROSITE" id="PS51257">
    <property type="entry name" value="PROKAR_LIPOPROTEIN"/>
    <property type="match status" value="1"/>
</dbReference>
<dbReference type="OrthoDB" id="2136578at2"/>
<organism evidence="4 5">
    <name type="scientific">Lactococcus garvieae</name>
    <dbReference type="NCBI Taxonomy" id="1363"/>
    <lineage>
        <taxon>Bacteria</taxon>
        <taxon>Bacillati</taxon>
        <taxon>Bacillota</taxon>
        <taxon>Bacilli</taxon>
        <taxon>Lactobacillales</taxon>
        <taxon>Streptococcaceae</taxon>
        <taxon>Lactococcus</taxon>
    </lineage>
</organism>
<proteinExistence type="predicted"/>